<feature type="compositionally biased region" description="Basic and acidic residues" evidence="1">
    <location>
        <begin position="76"/>
        <end position="86"/>
    </location>
</feature>
<evidence type="ECO:0000313" key="3">
    <source>
        <dbReference type="Proteomes" id="UP001165083"/>
    </source>
</evidence>
<reference evidence="2" key="1">
    <citation type="submission" date="2023-04" db="EMBL/GenBank/DDBJ databases">
        <title>Phytophthora lilii NBRC 32176.</title>
        <authorList>
            <person name="Ichikawa N."/>
            <person name="Sato H."/>
            <person name="Tonouchi N."/>
        </authorList>
    </citation>
    <scope>NUCLEOTIDE SEQUENCE</scope>
    <source>
        <strain evidence="2">NBRC 32176</strain>
    </source>
</reference>
<organism evidence="2 3">
    <name type="scientific">Phytophthora lilii</name>
    <dbReference type="NCBI Taxonomy" id="2077276"/>
    <lineage>
        <taxon>Eukaryota</taxon>
        <taxon>Sar</taxon>
        <taxon>Stramenopiles</taxon>
        <taxon>Oomycota</taxon>
        <taxon>Peronosporomycetes</taxon>
        <taxon>Peronosporales</taxon>
        <taxon>Peronosporaceae</taxon>
        <taxon>Phytophthora</taxon>
    </lineage>
</organism>
<sequence length="179" mass="19010">MSAGSDLSPKDAMATASANSKLLLAAVNDSVGRDARALRREEHDDREKQRQQREHADARRELVEVPGGALGPGQRVPREQGRHEGRAHVDADVLGHLAHGDVNLCARVDAEVGRQVVDEEARVGRVEPDGEHGVHGHDGGAVLGVAAREAVPDHDHGDAARAAHEAEARHVAHVVAEEG</sequence>
<accession>A0A9W7CTP0</accession>
<dbReference type="EMBL" id="BSXW01002514">
    <property type="protein sequence ID" value="GMF42729.1"/>
    <property type="molecule type" value="Genomic_DNA"/>
</dbReference>
<name>A0A9W7CTP0_9STRA</name>
<keyword evidence="3" id="KW-1185">Reference proteome</keyword>
<feature type="region of interest" description="Disordered" evidence="1">
    <location>
        <begin position="35"/>
        <end position="86"/>
    </location>
</feature>
<protein>
    <submittedName>
        <fullName evidence="2">Unnamed protein product</fullName>
    </submittedName>
</protein>
<comment type="caution">
    <text evidence="2">The sequence shown here is derived from an EMBL/GenBank/DDBJ whole genome shotgun (WGS) entry which is preliminary data.</text>
</comment>
<feature type="compositionally biased region" description="Basic and acidic residues" evidence="1">
    <location>
        <begin position="35"/>
        <end position="63"/>
    </location>
</feature>
<evidence type="ECO:0000313" key="2">
    <source>
        <dbReference type="EMBL" id="GMF42729.1"/>
    </source>
</evidence>
<proteinExistence type="predicted"/>
<dbReference type="Proteomes" id="UP001165083">
    <property type="component" value="Unassembled WGS sequence"/>
</dbReference>
<evidence type="ECO:0000256" key="1">
    <source>
        <dbReference type="SAM" id="MobiDB-lite"/>
    </source>
</evidence>
<dbReference type="AlphaFoldDB" id="A0A9W7CTP0"/>
<gene>
    <name evidence="2" type="ORF">Plil01_001681300</name>
</gene>